<comment type="caution">
    <text evidence="1">The sequence shown here is derived from an EMBL/GenBank/DDBJ whole genome shotgun (WGS) entry which is preliminary data.</text>
</comment>
<dbReference type="InterPro" id="IPR028953">
    <property type="entry name" value="Imm_IFT-like"/>
</dbReference>
<organism evidence="1 2">
    <name type="scientific">Mycobacterium servetii</name>
    <dbReference type="NCBI Taxonomy" id="3237418"/>
    <lineage>
        <taxon>Bacteria</taxon>
        <taxon>Bacillati</taxon>
        <taxon>Actinomycetota</taxon>
        <taxon>Actinomycetes</taxon>
        <taxon>Mycobacteriales</taxon>
        <taxon>Mycobacteriaceae</taxon>
        <taxon>Mycobacterium</taxon>
    </lineage>
</organism>
<name>A0ABV4CDU9_9MYCO</name>
<dbReference type="Proteomes" id="UP001564760">
    <property type="component" value="Unassembled WGS sequence"/>
</dbReference>
<evidence type="ECO:0000313" key="1">
    <source>
        <dbReference type="EMBL" id="MEY8018988.1"/>
    </source>
</evidence>
<protein>
    <submittedName>
        <fullName evidence="1">Imm61 family immunity protein</fullName>
    </submittedName>
</protein>
<evidence type="ECO:0000313" key="2">
    <source>
        <dbReference type="Proteomes" id="UP001564760"/>
    </source>
</evidence>
<reference evidence="1 2" key="1">
    <citation type="submission" date="2024-08" db="EMBL/GenBank/DDBJ databases">
        <title>Mycobacterium servetensis sp. nov., a novel rapid-growing mycobacterial species recovered from a human patient in Zaragoza, Spain.</title>
        <authorList>
            <person name="Tristancho-Baro A.I."/>
            <person name="Buenestado-Serrano S."/>
            <person name="Garcia De Viedma D."/>
            <person name="Milagro-Beamonte A."/>
            <person name="Burillo N."/>
            <person name="Sanz S."/>
            <person name="Lopez-Calleja A.I."/>
            <person name="Penas-Utrilla D."/>
            <person name="Guardingo M."/>
            <person name="Garcia M.J."/>
            <person name="Vinuelas-Bayon J."/>
        </authorList>
    </citation>
    <scope>NUCLEOTIDE SEQUENCE [LARGE SCALE GENOMIC DNA]</scope>
    <source>
        <strain evidence="2">HUMS_12744610</strain>
    </source>
</reference>
<keyword evidence="2" id="KW-1185">Reference proteome</keyword>
<dbReference type="EMBL" id="JBGEDP010000002">
    <property type="protein sequence ID" value="MEY8018988.1"/>
    <property type="molecule type" value="Genomic_DNA"/>
</dbReference>
<proteinExistence type="predicted"/>
<sequence>MGEVPVLSAECAGWARTAGYEVRVDSEATVLSPLGGGRSWYRLQRRGDAGRVELSETDSEGMTEILLFAVDMDVTERFLIGALGDDIRDHIDLPFLELPWRRAGDLAIGFAVSGVARGYRTLSRAGVGPIAAAAGDEPGLSRLVPLSRFMLLTLAELRRSFLAVDGAPLLAAGRYRR</sequence>
<gene>
    <name evidence="1" type="ORF">AB8998_30520</name>
</gene>
<dbReference type="Pfam" id="PF15598">
    <property type="entry name" value="Imm61"/>
    <property type="match status" value="1"/>
</dbReference>
<dbReference type="RefSeq" id="WP_369742030.1">
    <property type="nucleotide sequence ID" value="NZ_JBGEDP010000002.1"/>
</dbReference>
<accession>A0ABV4CDU9</accession>